<dbReference type="EMBL" id="JXTC01000283">
    <property type="protein sequence ID" value="PON70329.1"/>
    <property type="molecule type" value="Genomic_DNA"/>
</dbReference>
<dbReference type="AlphaFoldDB" id="A0A2P5DAM1"/>
<evidence type="ECO:0000313" key="1">
    <source>
        <dbReference type="EMBL" id="PON70329.1"/>
    </source>
</evidence>
<sequence length="311" mass="35294">MCVLCNSFQIHTFGKLHVLRVNPKYLKSSDLVRDTNVYLPIESAEPSKSRVNAVGTICGANNDDMRTRFESIHERQKLRNNPLLNFSLRLLSLRRNRIDLVNEYNRRSILLCLLESFPQIALALPRQLRHDLWPVDAEKERTGLIRNRSSNQSLPSSGRAVQENPLRRLNSNRLKQLRMSQWQLHQFSNLSHLLPNAANIVVTDLIQSLLVLPPHRLPITEDLSVGRNNTVLGRVSLDNLELDTPHSSSHKEEVSFPHRAVLLREVRLQVSLEKIPGHPLDGVINGKNVDTFAILDIGALVHGDNVSEPHP</sequence>
<dbReference type="OrthoDB" id="4092442at2759"/>
<dbReference type="Proteomes" id="UP000237000">
    <property type="component" value="Unassembled WGS sequence"/>
</dbReference>
<comment type="caution">
    <text evidence="1">The sequence shown here is derived from an EMBL/GenBank/DDBJ whole genome shotgun (WGS) entry which is preliminary data.</text>
</comment>
<organism evidence="1 2">
    <name type="scientific">Trema orientale</name>
    <name type="common">Charcoal tree</name>
    <name type="synonym">Celtis orientalis</name>
    <dbReference type="NCBI Taxonomy" id="63057"/>
    <lineage>
        <taxon>Eukaryota</taxon>
        <taxon>Viridiplantae</taxon>
        <taxon>Streptophyta</taxon>
        <taxon>Embryophyta</taxon>
        <taxon>Tracheophyta</taxon>
        <taxon>Spermatophyta</taxon>
        <taxon>Magnoliopsida</taxon>
        <taxon>eudicotyledons</taxon>
        <taxon>Gunneridae</taxon>
        <taxon>Pentapetalae</taxon>
        <taxon>rosids</taxon>
        <taxon>fabids</taxon>
        <taxon>Rosales</taxon>
        <taxon>Cannabaceae</taxon>
        <taxon>Trema</taxon>
    </lineage>
</organism>
<gene>
    <name evidence="1" type="ORF">TorRG33x02_256950</name>
</gene>
<dbReference type="InParanoid" id="A0A2P5DAM1"/>
<reference evidence="2" key="1">
    <citation type="submission" date="2016-06" db="EMBL/GenBank/DDBJ databases">
        <title>Parallel loss of symbiosis genes in relatives of nitrogen-fixing non-legume Parasponia.</title>
        <authorList>
            <person name="Van Velzen R."/>
            <person name="Holmer R."/>
            <person name="Bu F."/>
            <person name="Rutten L."/>
            <person name="Van Zeijl A."/>
            <person name="Liu W."/>
            <person name="Santuari L."/>
            <person name="Cao Q."/>
            <person name="Sharma T."/>
            <person name="Shen D."/>
            <person name="Roswanjaya Y."/>
            <person name="Wardhani T."/>
            <person name="Kalhor M.S."/>
            <person name="Jansen J."/>
            <person name="Van den Hoogen J."/>
            <person name="Gungor B."/>
            <person name="Hartog M."/>
            <person name="Hontelez J."/>
            <person name="Verver J."/>
            <person name="Yang W.-C."/>
            <person name="Schijlen E."/>
            <person name="Repin R."/>
            <person name="Schilthuizen M."/>
            <person name="Schranz E."/>
            <person name="Heidstra R."/>
            <person name="Miyata K."/>
            <person name="Fedorova E."/>
            <person name="Kohlen W."/>
            <person name="Bisseling T."/>
            <person name="Smit S."/>
            <person name="Geurts R."/>
        </authorList>
    </citation>
    <scope>NUCLEOTIDE SEQUENCE [LARGE SCALE GENOMIC DNA]</scope>
    <source>
        <strain evidence="2">cv. RG33-2</strain>
    </source>
</reference>
<name>A0A2P5DAM1_TREOI</name>
<evidence type="ECO:0000313" key="2">
    <source>
        <dbReference type="Proteomes" id="UP000237000"/>
    </source>
</evidence>
<protein>
    <submittedName>
        <fullName evidence="1">Uncharacterized protein</fullName>
    </submittedName>
</protein>
<proteinExistence type="predicted"/>
<keyword evidence="2" id="KW-1185">Reference proteome</keyword>
<accession>A0A2P5DAM1</accession>